<dbReference type="KEGG" id="ccro:CMC5_017740"/>
<feature type="domain" description="CAAX prenyl protease 2/Lysostaphin resistance protein A-like" evidence="2">
    <location>
        <begin position="136"/>
        <end position="224"/>
    </location>
</feature>
<name>A0A0K1EAE0_CHOCO</name>
<evidence type="ECO:0000259" key="2">
    <source>
        <dbReference type="Pfam" id="PF02517"/>
    </source>
</evidence>
<evidence type="ECO:0000313" key="3">
    <source>
        <dbReference type="EMBL" id="AKT37632.1"/>
    </source>
</evidence>
<proteinExistence type="predicted"/>
<keyword evidence="4" id="KW-1185">Reference proteome</keyword>
<feature type="transmembrane region" description="Helical" evidence="1">
    <location>
        <begin position="99"/>
        <end position="124"/>
    </location>
</feature>
<dbReference type="PANTHER" id="PTHR39430:SF1">
    <property type="entry name" value="PROTEASE"/>
    <property type="match status" value="1"/>
</dbReference>
<dbReference type="EMBL" id="CP012159">
    <property type="protein sequence ID" value="AKT37632.1"/>
    <property type="molecule type" value="Genomic_DNA"/>
</dbReference>
<dbReference type="PANTHER" id="PTHR39430">
    <property type="entry name" value="MEMBRANE-ASSOCIATED PROTEASE-RELATED"/>
    <property type="match status" value="1"/>
</dbReference>
<feature type="transmembrane region" description="Helical" evidence="1">
    <location>
        <begin position="21"/>
        <end position="46"/>
    </location>
</feature>
<dbReference type="RefSeq" id="WP_050429973.1">
    <property type="nucleotide sequence ID" value="NZ_CP012159.1"/>
</dbReference>
<dbReference type="InterPro" id="IPR003675">
    <property type="entry name" value="Rce1/LyrA-like_dom"/>
</dbReference>
<dbReference type="AlphaFoldDB" id="A0A0K1EAE0"/>
<feature type="transmembrane region" description="Helical" evidence="1">
    <location>
        <begin position="165"/>
        <end position="185"/>
    </location>
</feature>
<reference evidence="3 4" key="1">
    <citation type="submission" date="2015-07" db="EMBL/GenBank/DDBJ databases">
        <title>Genome analysis of myxobacterium Chondromyces crocatus Cm c5 reveals a high potential for natural compound synthesis and the genetic basis for the loss of fruiting body formation.</title>
        <authorList>
            <person name="Zaburannyi N."/>
            <person name="Bunk B."/>
            <person name="Maier J."/>
            <person name="Overmann J."/>
            <person name="Mueller R."/>
        </authorList>
    </citation>
    <scope>NUCLEOTIDE SEQUENCE [LARGE SCALE GENOMIC DNA]</scope>
    <source>
        <strain evidence="3 4">Cm c5</strain>
    </source>
</reference>
<dbReference type="GO" id="GO:0080120">
    <property type="term" value="P:CAAX-box protein maturation"/>
    <property type="evidence" value="ECO:0007669"/>
    <property type="project" value="UniProtKB-ARBA"/>
</dbReference>
<keyword evidence="1" id="KW-0472">Membrane</keyword>
<keyword evidence="1" id="KW-1133">Transmembrane helix</keyword>
<dbReference type="Proteomes" id="UP000067626">
    <property type="component" value="Chromosome"/>
</dbReference>
<keyword evidence="1" id="KW-0812">Transmembrane</keyword>
<evidence type="ECO:0000256" key="1">
    <source>
        <dbReference type="SAM" id="Phobius"/>
    </source>
</evidence>
<gene>
    <name evidence="3" type="ORF">CMC5_017740</name>
</gene>
<evidence type="ECO:0000313" key="4">
    <source>
        <dbReference type="Proteomes" id="UP000067626"/>
    </source>
</evidence>
<dbReference type="GO" id="GO:0004175">
    <property type="term" value="F:endopeptidase activity"/>
    <property type="evidence" value="ECO:0007669"/>
    <property type="project" value="UniProtKB-ARBA"/>
</dbReference>
<organism evidence="3 4">
    <name type="scientific">Chondromyces crocatus</name>
    <dbReference type="NCBI Taxonomy" id="52"/>
    <lineage>
        <taxon>Bacteria</taxon>
        <taxon>Pseudomonadati</taxon>
        <taxon>Myxococcota</taxon>
        <taxon>Polyangia</taxon>
        <taxon>Polyangiales</taxon>
        <taxon>Polyangiaceae</taxon>
        <taxon>Chondromyces</taxon>
    </lineage>
</organism>
<dbReference type="STRING" id="52.CMC5_017740"/>
<protein>
    <recommendedName>
        <fullName evidence="2">CAAX prenyl protease 2/Lysostaphin resistance protein A-like domain-containing protein</fullName>
    </recommendedName>
</protein>
<dbReference type="OrthoDB" id="5322702at2"/>
<dbReference type="Pfam" id="PF02517">
    <property type="entry name" value="Rce1-like"/>
    <property type="match status" value="1"/>
</dbReference>
<sequence length="231" mass="24047">MTQDDAVATGARFPQGSRAHLLHALSLVALCAGLAVGSTLLARTFYGGDLGLLSGSPASFAALGAQVALVVVIGWGWLLRFGRVSLRDLGFRDLSVKQLLLGIAAVVPSLVCIGSMLTMVGMTPPALLDAILAQPWQARLLCLGVGLVTAVAEESVFRGYLQPSLAARLGMAGGVIGTALLFSMIHLSQSWAQVASRFLLGLIFGLLRGGDQPLWAPVIAHTLVWVVIGPV</sequence>
<feature type="transmembrane region" description="Helical" evidence="1">
    <location>
        <begin position="58"/>
        <end position="78"/>
    </location>
</feature>
<accession>A0A0K1EAE0</accession>